<dbReference type="AlphaFoldDB" id="A0A4V1XCJ5"/>
<evidence type="ECO:0000313" key="2">
    <source>
        <dbReference type="Proteomes" id="UP000293360"/>
    </source>
</evidence>
<dbReference type="EMBL" id="QJNU01000026">
    <property type="protein sequence ID" value="RYP09969.1"/>
    <property type="molecule type" value="Genomic_DNA"/>
</dbReference>
<protein>
    <submittedName>
        <fullName evidence="1">Uncharacterized protein</fullName>
    </submittedName>
</protein>
<comment type="caution">
    <text evidence="1">The sequence shown here is derived from an EMBL/GenBank/DDBJ whole genome shotgun (WGS) entry which is preliminary data.</text>
</comment>
<name>A0A4V1XCJ5_9PEZI</name>
<gene>
    <name evidence="1" type="ORF">DL764_000964</name>
</gene>
<dbReference type="InterPro" id="IPR029063">
    <property type="entry name" value="SAM-dependent_MTases_sf"/>
</dbReference>
<dbReference type="Gene3D" id="3.40.50.150">
    <property type="entry name" value="Vaccinia Virus protein VP39"/>
    <property type="match status" value="1"/>
</dbReference>
<sequence>MWGSRRRRADPWFFPDEAWVTEMMERTASGWRVDRVEREYRPTPATDLGGVEAWVRLIGAQFFEAVEEGPLREECVREVVNVLECVYRNPSGGFQIG</sequence>
<organism evidence="1 2">
    <name type="scientific">Monosporascus ibericus</name>
    <dbReference type="NCBI Taxonomy" id="155417"/>
    <lineage>
        <taxon>Eukaryota</taxon>
        <taxon>Fungi</taxon>
        <taxon>Dikarya</taxon>
        <taxon>Ascomycota</taxon>
        <taxon>Pezizomycotina</taxon>
        <taxon>Sordariomycetes</taxon>
        <taxon>Xylariomycetidae</taxon>
        <taxon>Xylariales</taxon>
        <taxon>Xylariales incertae sedis</taxon>
        <taxon>Monosporascus</taxon>
    </lineage>
</organism>
<proteinExistence type="predicted"/>
<reference evidence="1 2" key="1">
    <citation type="submission" date="2018-06" db="EMBL/GenBank/DDBJ databases">
        <title>Complete Genomes of Monosporascus.</title>
        <authorList>
            <person name="Robinson A.J."/>
            <person name="Natvig D.O."/>
        </authorList>
    </citation>
    <scope>NUCLEOTIDE SEQUENCE [LARGE SCALE GENOMIC DNA]</scope>
    <source>
        <strain evidence="1 2">CBS 110550</strain>
    </source>
</reference>
<accession>A0A4V1XCJ5</accession>
<dbReference type="Proteomes" id="UP000293360">
    <property type="component" value="Unassembled WGS sequence"/>
</dbReference>
<dbReference type="OrthoDB" id="66144at2759"/>
<evidence type="ECO:0000313" key="1">
    <source>
        <dbReference type="EMBL" id="RYP09969.1"/>
    </source>
</evidence>
<keyword evidence="2" id="KW-1185">Reference proteome</keyword>